<dbReference type="Pfam" id="PF02042">
    <property type="entry name" value="RWP-RK"/>
    <property type="match status" value="1"/>
</dbReference>
<organism evidence="9 10">
    <name type="scientific">Astrephomene gubernaculifera</name>
    <dbReference type="NCBI Taxonomy" id="47775"/>
    <lineage>
        <taxon>Eukaryota</taxon>
        <taxon>Viridiplantae</taxon>
        <taxon>Chlorophyta</taxon>
        <taxon>core chlorophytes</taxon>
        <taxon>Chlorophyceae</taxon>
        <taxon>CS clade</taxon>
        <taxon>Chlamydomonadales</taxon>
        <taxon>Astrephomenaceae</taxon>
        <taxon>Astrephomene</taxon>
    </lineage>
</organism>
<sequence length="1038" mass="104511">MESISAEPLLGEGSTEATNTCLDEPATDASGHFPLGEAPSMASAQPVSILTSESAPQAAIPIQSSCVAAALPCSQACDRPPLELPHVQALPIPDLHPALELPRRPYEPLPPARLVEVARTALQSAGLRLRQAPSIGQTAPQHEGVRAVAQPDRAAGVAVDMERSGTLKREHPPGGDNPDDTEGAPDKKRLHSEHAGGNRPLDGPVQQPCSADAVAHLAPVGIAPATAQPTHQPAVKREAGPLPPLAPTSTISPFARPPLNRLSFASTADGSTSEHFPAIAAVPLDSGTARINGAAAKPLSVDWQPGCTFTTGKRSARSPALKGGRNLSLTRAPSTEGATSPILRCASGLNPPSSAFAIQAASNAGAAGAVPSSVPTGTSAAAGAAVVPPAESGAPASAPPGQPWAVSASLETSASADLRRLAQLAEAAAMLEEQQVADGPVGSGKAAGLHCRIGAADDSGKGAGGAGASGMAGAVDGIEQPVLRPRSGSFVAGSGSIVSGNVGAGPFRDAGRPASLLPLASGPASSHSLRPTGSIQQRFLESQFGMGGAAARCRSFGREGSPDGIDADGTVGSPRSCHHPDSEAVSAGGSQEEGLLRGDGDEEGDQGDGSNDSAGGGSASGAGGFAGKSLTERYRAALKASAAQQRGRAAGGSSGSSRHDSERQSRTAVRNGVCARIASITKERLQQVYHLNIEEAARELGIGMTKLKEHCRTLGIPRWPSRKLKSMDKLIESLNERAMTEPATKEVIADILAEIESFKRAIYENPCLEVEEDIKRLRQSNFKKEYQQRQVEQRMRVGSVDRTVGGPTASGRAPSGSGSQLQQGGLREVTSGSLSAAAMAAAAAVAAGPAGALGQPGLPGSLPGSLAGTLPGSLTGSLAGTLPGGLPGSLPGGLPGNLPSLPSLPPGLPASFAAGLGSAFVAGQMAAAAPTAPAGSQLVQALSQAPTSQLPGAQLPLASSPHLPPQMPLLAPAQLQQLLMSQPSAATLQQLMTQRALGSLPPPAMLLPPVMPQPLQPQQLGKPVGTVAAVGDAAPEQE</sequence>
<evidence type="ECO:0000256" key="1">
    <source>
        <dbReference type="ARBA" id="ARBA00004049"/>
    </source>
</evidence>
<dbReference type="PANTHER" id="PTHR46373:SF2">
    <property type="entry name" value="RWP-RK DOMAIN-CONTAINING PROTEIN"/>
    <property type="match status" value="1"/>
</dbReference>
<evidence type="ECO:0000313" key="10">
    <source>
        <dbReference type="Proteomes" id="UP001054857"/>
    </source>
</evidence>
<evidence type="ECO:0000256" key="3">
    <source>
        <dbReference type="ARBA" id="ARBA00023054"/>
    </source>
</evidence>
<comment type="caution">
    <text evidence="9">The sequence shown here is derived from an EMBL/GenBank/DDBJ whole genome shotgun (WGS) entry which is preliminary data.</text>
</comment>
<evidence type="ECO:0000313" key="9">
    <source>
        <dbReference type="EMBL" id="GFR41031.1"/>
    </source>
</evidence>
<feature type="region of interest" description="Disordered" evidence="7">
    <location>
        <begin position="1"/>
        <end position="49"/>
    </location>
</feature>
<dbReference type="Proteomes" id="UP001054857">
    <property type="component" value="Unassembled WGS sequence"/>
</dbReference>
<keyword evidence="5" id="KW-0804">Transcription</keyword>
<dbReference type="PROSITE" id="PS51519">
    <property type="entry name" value="RWP_RK"/>
    <property type="match status" value="1"/>
</dbReference>
<feature type="region of interest" description="Disordered" evidence="7">
    <location>
        <begin position="227"/>
        <end position="254"/>
    </location>
</feature>
<feature type="region of interest" description="Disordered" evidence="7">
    <location>
        <begin position="553"/>
        <end position="669"/>
    </location>
</feature>
<feature type="compositionally biased region" description="Low complexity" evidence="7">
    <location>
        <begin position="815"/>
        <end position="828"/>
    </location>
</feature>
<comment type="function">
    <text evidence="1">Putative transcription factor.</text>
</comment>
<feature type="compositionally biased region" description="Polar residues" evidence="7">
    <location>
        <begin position="327"/>
        <end position="338"/>
    </location>
</feature>
<feature type="domain" description="RWP-RK" evidence="8">
    <location>
        <begin position="663"/>
        <end position="747"/>
    </location>
</feature>
<dbReference type="GO" id="GO:0003700">
    <property type="term" value="F:DNA-binding transcription factor activity"/>
    <property type="evidence" value="ECO:0007669"/>
    <property type="project" value="InterPro"/>
</dbReference>
<name>A0AAD3HHR7_9CHLO</name>
<dbReference type="InterPro" id="IPR044607">
    <property type="entry name" value="RKD-like"/>
</dbReference>
<evidence type="ECO:0000256" key="5">
    <source>
        <dbReference type="ARBA" id="ARBA00023163"/>
    </source>
</evidence>
<keyword evidence="6" id="KW-0539">Nucleus</keyword>
<evidence type="ECO:0000256" key="6">
    <source>
        <dbReference type="ARBA" id="ARBA00023242"/>
    </source>
</evidence>
<evidence type="ECO:0000256" key="4">
    <source>
        <dbReference type="ARBA" id="ARBA00023125"/>
    </source>
</evidence>
<evidence type="ECO:0000256" key="2">
    <source>
        <dbReference type="ARBA" id="ARBA00023015"/>
    </source>
</evidence>
<feature type="region of interest" description="Disordered" evidence="7">
    <location>
        <begin position="788"/>
        <end position="828"/>
    </location>
</feature>
<keyword evidence="3" id="KW-0175">Coiled coil</keyword>
<feature type="compositionally biased region" description="Basic and acidic residues" evidence="7">
    <location>
        <begin position="160"/>
        <end position="173"/>
    </location>
</feature>
<proteinExistence type="predicted"/>
<feature type="region of interest" description="Disordered" evidence="7">
    <location>
        <begin position="310"/>
        <end position="338"/>
    </location>
</feature>
<gene>
    <name evidence="9" type="ORF">Agub_g1464</name>
</gene>
<keyword evidence="10" id="KW-1185">Reference proteome</keyword>
<protein>
    <recommendedName>
        <fullName evidence="8">RWP-RK domain-containing protein</fullName>
    </recommendedName>
</protein>
<dbReference type="EMBL" id="BMAR01000001">
    <property type="protein sequence ID" value="GFR41031.1"/>
    <property type="molecule type" value="Genomic_DNA"/>
</dbReference>
<dbReference type="GO" id="GO:0003677">
    <property type="term" value="F:DNA binding"/>
    <property type="evidence" value="ECO:0007669"/>
    <property type="project" value="UniProtKB-KW"/>
</dbReference>
<dbReference type="PANTHER" id="PTHR46373">
    <property type="entry name" value="PROTEIN RKD4"/>
    <property type="match status" value="1"/>
</dbReference>
<feature type="compositionally biased region" description="Gly residues" evidence="7">
    <location>
        <begin position="614"/>
        <end position="626"/>
    </location>
</feature>
<dbReference type="AlphaFoldDB" id="A0AAD3HHR7"/>
<reference evidence="9 10" key="1">
    <citation type="journal article" date="2021" name="Sci. Rep.">
        <title>Genome sequencing of the multicellular alga Astrephomene provides insights into convergent evolution of germ-soma differentiation.</title>
        <authorList>
            <person name="Yamashita S."/>
            <person name="Yamamoto K."/>
            <person name="Matsuzaki R."/>
            <person name="Suzuki S."/>
            <person name="Yamaguchi H."/>
            <person name="Hirooka S."/>
            <person name="Minakuchi Y."/>
            <person name="Miyagishima S."/>
            <person name="Kawachi M."/>
            <person name="Toyoda A."/>
            <person name="Nozaki H."/>
        </authorList>
    </citation>
    <scope>NUCLEOTIDE SEQUENCE [LARGE SCALE GENOMIC DNA]</scope>
    <source>
        <strain evidence="9 10">NIES-4017</strain>
    </source>
</reference>
<keyword evidence="2" id="KW-0805">Transcription regulation</keyword>
<feature type="region of interest" description="Disordered" evidence="7">
    <location>
        <begin position="133"/>
        <end position="208"/>
    </location>
</feature>
<keyword evidence="4" id="KW-0238">DNA-binding</keyword>
<feature type="region of interest" description="Disordered" evidence="7">
    <location>
        <begin position="389"/>
        <end position="409"/>
    </location>
</feature>
<accession>A0AAD3HHR7</accession>
<dbReference type="InterPro" id="IPR003035">
    <property type="entry name" value="RWP-RK_dom"/>
</dbReference>
<feature type="compositionally biased region" description="Basic and acidic residues" evidence="7">
    <location>
        <begin position="184"/>
        <end position="196"/>
    </location>
</feature>
<evidence type="ECO:0000259" key="8">
    <source>
        <dbReference type="PROSITE" id="PS51519"/>
    </source>
</evidence>
<evidence type="ECO:0000256" key="7">
    <source>
        <dbReference type="SAM" id="MobiDB-lite"/>
    </source>
</evidence>